<dbReference type="CDD" id="cd02440">
    <property type="entry name" value="AdoMet_MTases"/>
    <property type="match status" value="1"/>
</dbReference>
<dbReference type="AlphaFoldDB" id="A0A2T7PE10"/>
<dbReference type="PANTHER" id="PTHR44942:SF4">
    <property type="entry name" value="METHYLTRANSFERASE TYPE 11 DOMAIN-CONTAINING PROTEIN"/>
    <property type="match status" value="1"/>
</dbReference>
<dbReference type="InterPro" id="IPR051052">
    <property type="entry name" value="Diverse_substrate_MTase"/>
</dbReference>
<comment type="caution">
    <text evidence="5">The sequence shown here is derived from an EMBL/GenBank/DDBJ whole genome shotgun (WGS) entry which is preliminary data.</text>
</comment>
<name>A0A2T7PE10_POMCA</name>
<organism evidence="5 6">
    <name type="scientific">Pomacea canaliculata</name>
    <name type="common">Golden apple snail</name>
    <dbReference type="NCBI Taxonomy" id="400727"/>
    <lineage>
        <taxon>Eukaryota</taxon>
        <taxon>Metazoa</taxon>
        <taxon>Spiralia</taxon>
        <taxon>Lophotrochozoa</taxon>
        <taxon>Mollusca</taxon>
        <taxon>Gastropoda</taxon>
        <taxon>Caenogastropoda</taxon>
        <taxon>Architaenioglossa</taxon>
        <taxon>Ampullarioidea</taxon>
        <taxon>Ampullariidae</taxon>
        <taxon>Pomacea</taxon>
    </lineage>
</organism>
<dbReference type="EMBL" id="PZQS01000004">
    <property type="protein sequence ID" value="PVD31650.1"/>
    <property type="molecule type" value="Genomic_DNA"/>
</dbReference>
<evidence type="ECO:0000313" key="6">
    <source>
        <dbReference type="Proteomes" id="UP000245119"/>
    </source>
</evidence>
<dbReference type="InterPro" id="IPR013216">
    <property type="entry name" value="Methyltransf_11"/>
</dbReference>
<evidence type="ECO:0000256" key="1">
    <source>
        <dbReference type="ARBA" id="ARBA00008361"/>
    </source>
</evidence>
<dbReference type="GO" id="GO:0008757">
    <property type="term" value="F:S-adenosylmethionine-dependent methyltransferase activity"/>
    <property type="evidence" value="ECO:0007669"/>
    <property type="project" value="InterPro"/>
</dbReference>
<evidence type="ECO:0000256" key="3">
    <source>
        <dbReference type="ARBA" id="ARBA00022679"/>
    </source>
</evidence>
<evidence type="ECO:0000256" key="2">
    <source>
        <dbReference type="ARBA" id="ARBA00022603"/>
    </source>
</evidence>
<dbReference type="SUPFAM" id="SSF53335">
    <property type="entry name" value="S-adenosyl-L-methionine-dependent methyltransferases"/>
    <property type="match status" value="1"/>
</dbReference>
<dbReference type="GO" id="GO:0032259">
    <property type="term" value="P:methylation"/>
    <property type="evidence" value="ECO:0007669"/>
    <property type="project" value="UniProtKB-KW"/>
</dbReference>
<keyword evidence="6" id="KW-1185">Reference proteome</keyword>
<dbReference type="OrthoDB" id="506498at2759"/>
<dbReference type="OMA" id="GPYWPAE"/>
<dbReference type="InterPro" id="IPR029063">
    <property type="entry name" value="SAM-dependent_MTases_sf"/>
</dbReference>
<evidence type="ECO:0000259" key="4">
    <source>
        <dbReference type="Pfam" id="PF08241"/>
    </source>
</evidence>
<dbReference type="STRING" id="400727.A0A2T7PE10"/>
<dbReference type="PANTHER" id="PTHR44942">
    <property type="entry name" value="METHYLTRANSF_11 DOMAIN-CONTAINING PROTEIN"/>
    <property type="match status" value="1"/>
</dbReference>
<keyword evidence="2" id="KW-0489">Methyltransferase</keyword>
<evidence type="ECO:0000313" key="5">
    <source>
        <dbReference type="EMBL" id="PVD31650.1"/>
    </source>
</evidence>
<feature type="domain" description="Methyltransferase type 11" evidence="4">
    <location>
        <begin position="45"/>
        <end position="136"/>
    </location>
</feature>
<dbReference type="Pfam" id="PF08241">
    <property type="entry name" value="Methyltransf_11"/>
    <property type="match status" value="1"/>
</dbReference>
<comment type="similarity">
    <text evidence="1">Belongs to the methyltransferase superfamily.</text>
</comment>
<gene>
    <name evidence="5" type="ORF">C0Q70_07067</name>
</gene>
<dbReference type="Gene3D" id="3.40.50.150">
    <property type="entry name" value="Vaccinia Virus protein VP39"/>
    <property type="match status" value="1"/>
</dbReference>
<reference evidence="5 6" key="1">
    <citation type="submission" date="2018-04" db="EMBL/GenBank/DDBJ databases">
        <title>The genome of golden apple snail Pomacea canaliculata provides insight into stress tolerance and invasive adaptation.</title>
        <authorList>
            <person name="Liu C."/>
            <person name="Liu B."/>
            <person name="Ren Y."/>
            <person name="Zhang Y."/>
            <person name="Wang H."/>
            <person name="Li S."/>
            <person name="Jiang F."/>
            <person name="Yin L."/>
            <person name="Zhang G."/>
            <person name="Qian W."/>
            <person name="Fan W."/>
        </authorList>
    </citation>
    <scope>NUCLEOTIDE SEQUENCE [LARGE SCALE GENOMIC DNA]</scope>
    <source>
        <strain evidence="5">SZHN2017</strain>
        <tissue evidence="5">Muscle</tissue>
    </source>
</reference>
<protein>
    <recommendedName>
        <fullName evidence="4">Methyltransferase type 11 domain-containing protein</fullName>
    </recommendedName>
</protein>
<accession>A0A2T7PE10</accession>
<proteinExistence type="inferred from homology"/>
<keyword evidence="3" id="KW-0808">Transferase</keyword>
<dbReference type="Proteomes" id="UP000245119">
    <property type="component" value="Linkage Group LG4"/>
</dbReference>
<sequence length="268" mass="30709">MSRDLFKWSKIATAYAKYRPTYGKEVFDTIINFCKETNDSLSLAIDVGCGSGQSTIPLAKDFDKVIGIDVSVKQIENAPENLPNVSFRTGLAEDLSFLSDGTVDLVTVAQTLHWLDLKAFFGEVQRILKPGGSLVVYGYGLAVLDNSKALEVQNYIYRDVLGGYWDRGRDKIEEHYSSFSLPFPEWRRNDSFKIERSWTVDEYMGYLSSWSAWHTYLQDHPNSDAMELVRQRMKDVYGYGKEDSLQEKMKIYWPVFMLMGHKPLSALK</sequence>